<feature type="domain" description="SpoVT-AbrB" evidence="1">
    <location>
        <begin position="12"/>
        <end position="58"/>
    </location>
</feature>
<proteinExistence type="predicted"/>
<name>A0A1F5P8H8_9BACT</name>
<dbReference type="GO" id="GO:0003677">
    <property type="term" value="F:DNA binding"/>
    <property type="evidence" value="ECO:0007669"/>
    <property type="project" value="InterPro"/>
</dbReference>
<dbReference type="InterPro" id="IPR007159">
    <property type="entry name" value="SpoVT-AbrB_dom"/>
</dbReference>
<evidence type="ECO:0000313" key="3">
    <source>
        <dbReference type="Proteomes" id="UP000176786"/>
    </source>
</evidence>
<dbReference type="Gene3D" id="2.10.260.10">
    <property type="match status" value="1"/>
</dbReference>
<dbReference type="EMBL" id="MFES01000016">
    <property type="protein sequence ID" value="OGE86012.1"/>
    <property type="molecule type" value="Genomic_DNA"/>
</dbReference>
<gene>
    <name evidence="2" type="ORF">A3J48_03180</name>
</gene>
<dbReference type="STRING" id="1817832.A3J48_03180"/>
<dbReference type="NCBIfam" id="TIGR01439">
    <property type="entry name" value="lp_hng_hel_AbrB"/>
    <property type="match status" value="1"/>
</dbReference>
<dbReference type="SUPFAM" id="SSF89447">
    <property type="entry name" value="AbrB/MazE/MraZ-like"/>
    <property type="match status" value="1"/>
</dbReference>
<accession>A0A1F5P8H8</accession>
<evidence type="ECO:0000259" key="1">
    <source>
        <dbReference type="SMART" id="SM00966"/>
    </source>
</evidence>
<sequence>MRKIQESFYGTTTLGAKGQVVIPSEARTAMKLKKSEKLLVFGMGEDMLVISKLSNLEKFAKQLTKRLGDIQEIMKETKGKK</sequence>
<dbReference type="Proteomes" id="UP000176786">
    <property type="component" value="Unassembled WGS sequence"/>
</dbReference>
<organism evidence="2 3">
    <name type="scientific">Candidatus Doudnabacteria bacterium RIFCSPHIGHO2_02_FULL_46_11</name>
    <dbReference type="NCBI Taxonomy" id="1817832"/>
    <lineage>
        <taxon>Bacteria</taxon>
        <taxon>Candidatus Doudnaibacteriota</taxon>
    </lineage>
</organism>
<dbReference type="AlphaFoldDB" id="A0A1F5P8H8"/>
<protein>
    <recommendedName>
        <fullName evidence="1">SpoVT-AbrB domain-containing protein</fullName>
    </recommendedName>
</protein>
<reference evidence="2 3" key="1">
    <citation type="journal article" date="2016" name="Nat. Commun.">
        <title>Thousands of microbial genomes shed light on interconnected biogeochemical processes in an aquifer system.</title>
        <authorList>
            <person name="Anantharaman K."/>
            <person name="Brown C.T."/>
            <person name="Hug L.A."/>
            <person name="Sharon I."/>
            <person name="Castelle C.J."/>
            <person name="Probst A.J."/>
            <person name="Thomas B.C."/>
            <person name="Singh A."/>
            <person name="Wilkins M.J."/>
            <person name="Karaoz U."/>
            <person name="Brodie E.L."/>
            <person name="Williams K.H."/>
            <person name="Hubbard S.S."/>
            <person name="Banfield J.F."/>
        </authorList>
    </citation>
    <scope>NUCLEOTIDE SEQUENCE [LARGE SCALE GENOMIC DNA]</scope>
</reference>
<evidence type="ECO:0000313" key="2">
    <source>
        <dbReference type="EMBL" id="OGE86012.1"/>
    </source>
</evidence>
<comment type="caution">
    <text evidence="2">The sequence shown here is derived from an EMBL/GenBank/DDBJ whole genome shotgun (WGS) entry which is preliminary data.</text>
</comment>
<dbReference type="InterPro" id="IPR037914">
    <property type="entry name" value="SpoVT-AbrB_sf"/>
</dbReference>
<dbReference type="SMART" id="SM00966">
    <property type="entry name" value="SpoVT_AbrB"/>
    <property type="match status" value="1"/>
</dbReference>